<sequence>MPNSICRLPPPHLRGCALSIASRTSFADFRVSSAAPFAITVVDRVFAAASIAREKGILTTRERLRYTASTASLTALLCASTASAGLERHQAVEAQRRVVNDAVEAVYRKLSRVVSRPFSRAMDAAANTRSTTVVAKGVADDTLKSAKLVRKAMARAEAAVAGGRADEVAVVAANQSDDYSQLACAKSTTLEQGSDFLTLLMFKGRE</sequence>
<dbReference type="Proteomes" id="UP000325081">
    <property type="component" value="Unassembled WGS sequence"/>
</dbReference>
<proteinExistence type="predicted"/>
<accession>A0A5A7Q9X4</accession>
<dbReference type="EMBL" id="BKCP01005983">
    <property type="protein sequence ID" value="GER40871.1"/>
    <property type="molecule type" value="Genomic_DNA"/>
</dbReference>
<reference evidence="2" key="1">
    <citation type="journal article" date="2019" name="Curr. Biol.">
        <title>Genome Sequence of Striga asiatica Provides Insight into the Evolution of Plant Parasitism.</title>
        <authorList>
            <person name="Yoshida S."/>
            <person name="Kim S."/>
            <person name="Wafula E.K."/>
            <person name="Tanskanen J."/>
            <person name="Kim Y.M."/>
            <person name="Honaas L."/>
            <person name="Yang Z."/>
            <person name="Spallek T."/>
            <person name="Conn C.E."/>
            <person name="Ichihashi Y."/>
            <person name="Cheong K."/>
            <person name="Cui S."/>
            <person name="Der J.P."/>
            <person name="Gundlach H."/>
            <person name="Jiao Y."/>
            <person name="Hori C."/>
            <person name="Ishida J.K."/>
            <person name="Kasahara H."/>
            <person name="Kiba T."/>
            <person name="Kim M.S."/>
            <person name="Koo N."/>
            <person name="Laohavisit A."/>
            <person name="Lee Y.H."/>
            <person name="Lumba S."/>
            <person name="McCourt P."/>
            <person name="Mortimer J.C."/>
            <person name="Mutuku J.M."/>
            <person name="Nomura T."/>
            <person name="Sasaki-Sekimoto Y."/>
            <person name="Seto Y."/>
            <person name="Wang Y."/>
            <person name="Wakatake T."/>
            <person name="Sakakibara H."/>
            <person name="Demura T."/>
            <person name="Yamaguchi S."/>
            <person name="Yoneyama K."/>
            <person name="Manabe R.I."/>
            <person name="Nelson D.C."/>
            <person name="Schulman A.H."/>
            <person name="Timko M.P."/>
            <person name="dePamphilis C.W."/>
            <person name="Choi D."/>
            <person name="Shirasu K."/>
        </authorList>
    </citation>
    <scope>NUCLEOTIDE SEQUENCE [LARGE SCALE GENOMIC DNA]</scope>
    <source>
        <strain evidence="2">cv. UVA1</strain>
    </source>
</reference>
<evidence type="ECO:0000313" key="1">
    <source>
        <dbReference type="EMBL" id="GER40871.1"/>
    </source>
</evidence>
<protein>
    <submittedName>
        <fullName evidence="1">ATP synthase subunit a</fullName>
    </submittedName>
</protein>
<keyword evidence="2" id="KW-1185">Reference proteome</keyword>
<dbReference type="AlphaFoldDB" id="A0A5A7Q9X4"/>
<name>A0A5A7Q9X4_STRAF</name>
<evidence type="ECO:0000313" key="2">
    <source>
        <dbReference type="Proteomes" id="UP000325081"/>
    </source>
</evidence>
<gene>
    <name evidence="1" type="ORF">STAS_17563</name>
</gene>
<comment type="caution">
    <text evidence="1">The sequence shown here is derived from an EMBL/GenBank/DDBJ whole genome shotgun (WGS) entry which is preliminary data.</text>
</comment>
<organism evidence="1 2">
    <name type="scientific">Striga asiatica</name>
    <name type="common">Asiatic witchweed</name>
    <name type="synonym">Buchnera asiatica</name>
    <dbReference type="NCBI Taxonomy" id="4170"/>
    <lineage>
        <taxon>Eukaryota</taxon>
        <taxon>Viridiplantae</taxon>
        <taxon>Streptophyta</taxon>
        <taxon>Embryophyta</taxon>
        <taxon>Tracheophyta</taxon>
        <taxon>Spermatophyta</taxon>
        <taxon>Magnoliopsida</taxon>
        <taxon>eudicotyledons</taxon>
        <taxon>Gunneridae</taxon>
        <taxon>Pentapetalae</taxon>
        <taxon>asterids</taxon>
        <taxon>lamiids</taxon>
        <taxon>Lamiales</taxon>
        <taxon>Orobanchaceae</taxon>
        <taxon>Buchnereae</taxon>
        <taxon>Striga</taxon>
    </lineage>
</organism>